<dbReference type="RefSeq" id="WP_183338327.1">
    <property type="nucleotide sequence ID" value="NZ_JACHNU010000001.1"/>
</dbReference>
<accession>A0A840I9D4</accession>
<evidence type="ECO:0000313" key="2">
    <source>
        <dbReference type="Proteomes" id="UP000585272"/>
    </source>
</evidence>
<sequence length="271" mass="29305">MPPAPQRNRPGRAIVHLDAGRPGVALPLGSDVVEVLRTKAAALEALAATVERMRADGWRTEGAVGLAFSLGIDGVSFERDLSDFSRLERVAHALPTGTVVHWHRHDRTWRTGGWIAGLPADQQLGEADDLPVIVQSARSGRQTRCESQQQLVEAVLLHLGEVADDLDLDRAQAARAAEVRAQIDALRAGEPPQVYYRFEGSPEAEDALTSAHVVNVQPEGLARWEGFLDGVTGEPLYEGDSRLEGLSGLAFRDGFRLGAERAHLLAPRGRG</sequence>
<reference evidence="1 2" key="1">
    <citation type="submission" date="2020-08" db="EMBL/GenBank/DDBJ databases">
        <title>Genomic Encyclopedia of Archaeal and Bacterial Type Strains, Phase II (KMG-II): from individual species to whole genera.</title>
        <authorList>
            <person name="Goeker M."/>
        </authorList>
    </citation>
    <scope>NUCLEOTIDE SEQUENCE [LARGE SCALE GENOMIC DNA]</scope>
    <source>
        <strain evidence="1 2">DSM 23288</strain>
    </source>
</reference>
<dbReference type="AlphaFoldDB" id="A0A840I9D4"/>
<comment type="caution">
    <text evidence="1">The sequence shown here is derived from an EMBL/GenBank/DDBJ whole genome shotgun (WGS) entry which is preliminary data.</text>
</comment>
<name>A0A840I9D4_9ACTN</name>
<dbReference type="EMBL" id="JACHNU010000001">
    <property type="protein sequence ID" value="MBB4660744.1"/>
    <property type="molecule type" value="Genomic_DNA"/>
</dbReference>
<organism evidence="1 2">
    <name type="scientific">Conexibacter arvalis</name>
    <dbReference type="NCBI Taxonomy" id="912552"/>
    <lineage>
        <taxon>Bacteria</taxon>
        <taxon>Bacillati</taxon>
        <taxon>Actinomycetota</taxon>
        <taxon>Thermoleophilia</taxon>
        <taxon>Solirubrobacterales</taxon>
        <taxon>Conexibacteraceae</taxon>
        <taxon>Conexibacter</taxon>
    </lineage>
</organism>
<keyword evidence="2" id="KW-1185">Reference proteome</keyword>
<gene>
    <name evidence="1" type="ORF">BDZ31_000317</name>
</gene>
<dbReference type="Proteomes" id="UP000585272">
    <property type="component" value="Unassembled WGS sequence"/>
</dbReference>
<evidence type="ECO:0000313" key="1">
    <source>
        <dbReference type="EMBL" id="MBB4660744.1"/>
    </source>
</evidence>
<protein>
    <submittedName>
        <fullName evidence="1">Uncharacterized protein</fullName>
    </submittedName>
</protein>
<proteinExistence type="predicted"/>